<proteinExistence type="inferred from homology"/>
<dbReference type="Proteomes" id="UP001230339">
    <property type="component" value="Chromosome"/>
</dbReference>
<feature type="domain" description="HTH lysR-type" evidence="5">
    <location>
        <begin position="3"/>
        <end position="61"/>
    </location>
</feature>
<dbReference type="Gene3D" id="1.10.10.10">
    <property type="entry name" value="Winged helix-like DNA-binding domain superfamily/Winged helix DNA-binding domain"/>
    <property type="match status" value="1"/>
</dbReference>
<dbReference type="EMBL" id="CP117449">
    <property type="protein sequence ID" value="WLH14788.1"/>
    <property type="molecule type" value="Genomic_DNA"/>
</dbReference>
<dbReference type="Pfam" id="PF00126">
    <property type="entry name" value="HTH_1"/>
    <property type="match status" value="1"/>
</dbReference>
<name>A0ABY9GHX4_9PSED</name>
<dbReference type="Gene3D" id="3.40.190.10">
    <property type="entry name" value="Periplasmic binding protein-like II"/>
    <property type="match status" value="2"/>
</dbReference>
<dbReference type="InterPro" id="IPR005119">
    <property type="entry name" value="LysR_subst-bd"/>
</dbReference>
<gene>
    <name evidence="6" type="ORF">PSH57_10970</name>
</gene>
<dbReference type="InterPro" id="IPR050389">
    <property type="entry name" value="LysR-type_TF"/>
</dbReference>
<evidence type="ECO:0000256" key="2">
    <source>
        <dbReference type="ARBA" id="ARBA00023015"/>
    </source>
</evidence>
<dbReference type="PANTHER" id="PTHR30118:SF15">
    <property type="entry name" value="TRANSCRIPTIONAL REGULATORY PROTEIN"/>
    <property type="match status" value="1"/>
</dbReference>
<evidence type="ECO:0000256" key="1">
    <source>
        <dbReference type="ARBA" id="ARBA00009437"/>
    </source>
</evidence>
<keyword evidence="2" id="KW-0805">Transcription regulation</keyword>
<dbReference type="InterPro" id="IPR000847">
    <property type="entry name" value="LysR_HTH_N"/>
</dbReference>
<comment type="similarity">
    <text evidence="1">Belongs to the LysR transcriptional regulatory family.</text>
</comment>
<evidence type="ECO:0000313" key="6">
    <source>
        <dbReference type="EMBL" id="WLH14788.1"/>
    </source>
</evidence>
<dbReference type="RefSeq" id="WP_305389472.1">
    <property type="nucleotide sequence ID" value="NZ_CP117426.1"/>
</dbReference>
<sequence length="304" mass="34021">MKLDLNLLVTLNALLQEISVTRAAQRIGLSQPACSAALRRLREHFDDPLLIRAVGHRMQLTPLAYGLRERVSVLIADINKLTTASNVFQPALLEREFTVMLGDAESALLAPRLLQLIRARAPGVILRLKPPHPSVHWSLTDEMRNVDAAILPSHIVSNTLPSLGLYEDEWSLVSDSIEGVDHPDDVDELLRRPWVLCFDYPPMYWSPARMLEQEGRPLLVTARTDGFADLMRLIAGTNVVGLAPRSFAAAHSSLMGMRCQTPPSQLSHQLPMAMTWHPIHNNDIAHRWFRSLIVEAARHTSAEE</sequence>
<dbReference type="PRINTS" id="PR00039">
    <property type="entry name" value="HTHLYSR"/>
</dbReference>
<evidence type="ECO:0000313" key="7">
    <source>
        <dbReference type="Proteomes" id="UP001230339"/>
    </source>
</evidence>
<accession>A0ABY9GHX4</accession>
<dbReference type="SUPFAM" id="SSF46785">
    <property type="entry name" value="Winged helix' DNA-binding domain"/>
    <property type="match status" value="1"/>
</dbReference>
<keyword evidence="3" id="KW-0238">DNA-binding</keyword>
<dbReference type="PROSITE" id="PS50931">
    <property type="entry name" value="HTH_LYSR"/>
    <property type="match status" value="1"/>
</dbReference>
<keyword evidence="7" id="KW-1185">Reference proteome</keyword>
<evidence type="ECO:0000256" key="3">
    <source>
        <dbReference type="ARBA" id="ARBA00023125"/>
    </source>
</evidence>
<dbReference type="InterPro" id="IPR036390">
    <property type="entry name" value="WH_DNA-bd_sf"/>
</dbReference>
<evidence type="ECO:0000259" key="5">
    <source>
        <dbReference type="PROSITE" id="PS50931"/>
    </source>
</evidence>
<dbReference type="SUPFAM" id="SSF53850">
    <property type="entry name" value="Periplasmic binding protein-like II"/>
    <property type="match status" value="1"/>
</dbReference>
<dbReference type="InterPro" id="IPR036388">
    <property type="entry name" value="WH-like_DNA-bd_sf"/>
</dbReference>
<keyword evidence="4" id="KW-0804">Transcription</keyword>
<dbReference type="Pfam" id="PF03466">
    <property type="entry name" value="LysR_substrate"/>
    <property type="match status" value="1"/>
</dbReference>
<dbReference type="PANTHER" id="PTHR30118">
    <property type="entry name" value="HTH-TYPE TRANSCRIPTIONAL REGULATOR LEUO-RELATED"/>
    <property type="match status" value="1"/>
</dbReference>
<evidence type="ECO:0000256" key="4">
    <source>
        <dbReference type="ARBA" id="ARBA00023163"/>
    </source>
</evidence>
<reference evidence="6 7" key="1">
    <citation type="submission" date="2023-02" db="EMBL/GenBank/DDBJ databases">
        <title>Evolution of Hrp T3SS in non-pathogenic Pseudomonas fluorescens.</title>
        <authorList>
            <person name="Liao K."/>
            <person name="Wei H."/>
            <person name="Gu Y."/>
        </authorList>
    </citation>
    <scope>NUCLEOTIDE SEQUENCE [LARGE SCALE GENOMIC DNA]</scope>
    <source>
        <strain evidence="6 7">FP205</strain>
    </source>
</reference>
<protein>
    <submittedName>
        <fullName evidence="6">LysR family transcriptional regulator</fullName>
    </submittedName>
</protein>
<organism evidence="6 7">
    <name type="scientific">Pseudomonas hefeiensis</name>
    <dbReference type="NCBI Taxonomy" id="2738125"/>
    <lineage>
        <taxon>Bacteria</taxon>
        <taxon>Pseudomonadati</taxon>
        <taxon>Pseudomonadota</taxon>
        <taxon>Gammaproteobacteria</taxon>
        <taxon>Pseudomonadales</taxon>
        <taxon>Pseudomonadaceae</taxon>
        <taxon>Pseudomonas</taxon>
    </lineage>
</organism>